<evidence type="ECO:0000313" key="6">
    <source>
        <dbReference type="Proteomes" id="UP000194151"/>
    </source>
</evidence>
<evidence type="ECO:0000256" key="3">
    <source>
        <dbReference type="SAM" id="MobiDB-lite"/>
    </source>
</evidence>
<sequence>MDTSLEPAYPEVAPGARPDAAPLANPGIGASVRRIEDEALLTGTARFLDDLQVDPLLHACFVRSPHAHARIRAIDATAARAMPGVVAVYAAQDLYGEITEWRMPLGFPLANLPADTTPFVLATHEVAFVGEAIAIVVASTRHAAEDAAAAVAVDYEVLPAVADCRAALEPAAPPVRLGLASNALQEYTLSYGDCDAVFADAHTVLQEDFHVHRGCGHPMEGRGVLARPDPASGELTVWSSTQLAHELHYTIAMMLGHPEDLLRVVTPDVGGGFGVKFMIYPEEIAVPAAARKLGRPVKWVEDRREHFVSAIQERDQYWSMAVAVDERGCVLGLRGRMVHDHGAYTPQGANVPYNSASSMTGPYVVPAYRLDVAVAYTNKVPVATVRGAGYPQAAFVMERLLDRISATLGIDRAECRRRNMIPAAKIPYTKPLKSRAGVPLTIDSGDFPALQARALQAIDYDGFDARRQASRARGLYRGIAVANSVKPTGRGPFESARVRVQPSGQISVYTGALAMGQGIKTTLAQICAGHFGVAAEAVQVIAGDTAFIGYGMGGFASRQAIMAGSAVDQASARLRRRILDAAAVLLDTLPDELTLAHGEVVSRSGTGPSVALARLAMLLKGVPGYALPVPGDPGLDETVHFHCDAQAYAGASHACEVEVDALTGAVSIVRYVAVHDSGRIINPVLAAGQVHGGVVHGIGNALFEWMGYDDAGQPLSTTFAEYLLPTAPEVPDVEVIFQPSMTPLNPLGVKGVGECATIPVAAAVIGAVEHALAGQGVRLSEFPLTPMRLLECLDAADGPDDIAPAGGRA</sequence>
<evidence type="ECO:0000259" key="4">
    <source>
        <dbReference type="SMART" id="SM01008"/>
    </source>
</evidence>
<keyword evidence="1" id="KW-0500">Molybdenum</keyword>
<gene>
    <name evidence="5" type="ORF">CAL12_03275</name>
</gene>
<evidence type="ECO:0000256" key="2">
    <source>
        <dbReference type="ARBA" id="ARBA00023002"/>
    </source>
</evidence>
<dbReference type="GO" id="GO:0005506">
    <property type="term" value="F:iron ion binding"/>
    <property type="evidence" value="ECO:0007669"/>
    <property type="project" value="InterPro"/>
</dbReference>
<dbReference type="Proteomes" id="UP000194151">
    <property type="component" value="Chromosome"/>
</dbReference>
<dbReference type="Pfam" id="PF01315">
    <property type="entry name" value="Ald_Xan_dh_C"/>
    <property type="match status" value="1"/>
</dbReference>
<dbReference type="GO" id="GO:0016491">
    <property type="term" value="F:oxidoreductase activity"/>
    <property type="evidence" value="ECO:0007669"/>
    <property type="project" value="UniProtKB-KW"/>
</dbReference>
<dbReference type="KEGG" id="bgv:CAL12_03275"/>
<dbReference type="Gene3D" id="3.30.365.10">
    <property type="entry name" value="Aldehyde oxidase/xanthine dehydrogenase, molybdopterin binding domain"/>
    <property type="match status" value="4"/>
</dbReference>
<dbReference type="AlphaFoldDB" id="A0A1W6YFY9"/>
<feature type="region of interest" description="Disordered" evidence="3">
    <location>
        <begin position="1"/>
        <end position="24"/>
    </location>
</feature>
<organism evidence="5 6">
    <name type="scientific">Bordetella genomosp. 8</name>
    <dbReference type="NCBI Taxonomy" id="1416806"/>
    <lineage>
        <taxon>Bacteria</taxon>
        <taxon>Pseudomonadati</taxon>
        <taxon>Pseudomonadota</taxon>
        <taxon>Betaproteobacteria</taxon>
        <taxon>Burkholderiales</taxon>
        <taxon>Alcaligenaceae</taxon>
        <taxon>Bordetella</taxon>
    </lineage>
</organism>
<dbReference type="Gene3D" id="3.90.1170.50">
    <property type="entry name" value="Aldehyde oxidase/xanthine dehydrogenase, a/b hammerhead"/>
    <property type="match status" value="1"/>
</dbReference>
<dbReference type="InterPro" id="IPR016208">
    <property type="entry name" value="Ald_Oxase/xanthine_DH-like"/>
</dbReference>
<evidence type="ECO:0000313" key="5">
    <source>
        <dbReference type="EMBL" id="ARP79940.1"/>
    </source>
</evidence>
<dbReference type="RefSeq" id="WP_086063173.1">
    <property type="nucleotide sequence ID" value="NZ_CP021108.1"/>
</dbReference>
<dbReference type="PANTHER" id="PTHR11908:SF132">
    <property type="entry name" value="ALDEHYDE OXIDASE 1-RELATED"/>
    <property type="match status" value="1"/>
</dbReference>
<keyword evidence="2" id="KW-0560">Oxidoreductase</keyword>
<dbReference type="InterPro" id="IPR046867">
    <property type="entry name" value="AldOxase/xan_DH_MoCoBD2"/>
</dbReference>
<keyword evidence="6" id="KW-1185">Reference proteome</keyword>
<dbReference type="OrthoDB" id="221297at2"/>
<dbReference type="SMART" id="SM01008">
    <property type="entry name" value="Ald_Xan_dh_C"/>
    <property type="match status" value="1"/>
</dbReference>
<dbReference type="InterPro" id="IPR037165">
    <property type="entry name" value="AldOxase/xan_DH_Mopterin-bd_sf"/>
</dbReference>
<dbReference type="InterPro" id="IPR036856">
    <property type="entry name" value="Ald_Oxase/Xan_DH_a/b_sf"/>
</dbReference>
<reference evidence="5 6" key="1">
    <citation type="submission" date="2017-05" db="EMBL/GenBank/DDBJ databases">
        <title>Complete and WGS of Bordetella genogroups.</title>
        <authorList>
            <person name="Spilker T."/>
            <person name="LiPuma J."/>
        </authorList>
    </citation>
    <scope>NUCLEOTIDE SEQUENCE [LARGE SCALE GENOMIC DNA]</scope>
    <source>
        <strain evidence="5 6">AU19157</strain>
    </source>
</reference>
<proteinExistence type="predicted"/>
<dbReference type="STRING" id="1416806.CAL12_03275"/>
<dbReference type="SUPFAM" id="SSF56003">
    <property type="entry name" value="Molybdenum cofactor-binding domain"/>
    <property type="match status" value="1"/>
</dbReference>
<dbReference type="Pfam" id="PF02738">
    <property type="entry name" value="MoCoBD_1"/>
    <property type="match status" value="1"/>
</dbReference>
<feature type="domain" description="Aldehyde oxidase/xanthine dehydrogenase a/b hammerhead" evidence="4">
    <location>
        <begin position="42"/>
        <end position="159"/>
    </location>
</feature>
<protein>
    <submittedName>
        <fullName evidence="5">Dehydrogenase</fullName>
    </submittedName>
</protein>
<accession>A0A1W6YFY9</accession>
<dbReference type="SUPFAM" id="SSF54665">
    <property type="entry name" value="CO dehydrogenase molybdoprotein N-domain-like"/>
    <property type="match status" value="1"/>
</dbReference>
<evidence type="ECO:0000256" key="1">
    <source>
        <dbReference type="ARBA" id="ARBA00022505"/>
    </source>
</evidence>
<dbReference type="InterPro" id="IPR000674">
    <property type="entry name" value="Ald_Oxase/Xan_DH_a/b"/>
</dbReference>
<dbReference type="Pfam" id="PF20256">
    <property type="entry name" value="MoCoBD_2"/>
    <property type="match status" value="1"/>
</dbReference>
<dbReference type="InterPro" id="IPR008274">
    <property type="entry name" value="AldOxase/xan_DH_MoCoBD1"/>
</dbReference>
<name>A0A1W6YFY9_9BORD</name>
<dbReference type="PANTHER" id="PTHR11908">
    <property type="entry name" value="XANTHINE DEHYDROGENASE"/>
    <property type="match status" value="1"/>
</dbReference>
<dbReference type="EMBL" id="CP021108">
    <property type="protein sequence ID" value="ARP79940.1"/>
    <property type="molecule type" value="Genomic_DNA"/>
</dbReference>